<name>A0A9X2K7G3_9ACTN</name>
<keyword evidence="1" id="KW-0812">Transmembrane</keyword>
<dbReference type="RefSeq" id="WP_276083235.1">
    <property type="nucleotide sequence ID" value="NZ_BAABKA010000023.1"/>
</dbReference>
<gene>
    <name evidence="2" type="ORF">HD597_010163</name>
</gene>
<protein>
    <submittedName>
        <fullName evidence="2">Uncharacterized protein</fullName>
    </submittedName>
</protein>
<dbReference type="Proteomes" id="UP001139648">
    <property type="component" value="Unassembled WGS sequence"/>
</dbReference>
<keyword evidence="1" id="KW-0472">Membrane</keyword>
<keyword evidence="1" id="KW-1133">Transmembrane helix</keyword>
<sequence length="43" mass="4303">MALLVVAVLRAIVPLLVVTALSAVVVLGVAVLVLVPRRTVAGA</sequence>
<reference evidence="2" key="1">
    <citation type="submission" date="2022-06" db="EMBL/GenBank/DDBJ databases">
        <title>Sequencing the genomes of 1000 actinobacteria strains.</title>
        <authorList>
            <person name="Klenk H.-P."/>
        </authorList>
    </citation>
    <scope>NUCLEOTIDE SEQUENCE</scope>
    <source>
        <strain evidence="2">DSM 46694</strain>
    </source>
</reference>
<keyword evidence="3" id="KW-1185">Reference proteome</keyword>
<evidence type="ECO:0000256" key="1">
    <source>
        <dbReference type="SAM" id="Phobius"/>
    </source>
</evidence>
<comment type="caution">
    <text evidence="2">The sequence shown here is derived from an EMBL/GenBank/DDBJ whole genome shotgun (WGS) entry which is preliminary data.</text>
</comment>
<evidence type="ECO:0000313" key="2">
    <source>
        <dbReference type="EMBL" id="MCP2363143.1"/>
    </source>
</evidence>
<dbReference type="EMBL" id="JAMZEB010000002">
    <property type="protein sequence ID" value="MCP2363143.1"/>
    <property type="molecule type" value="Genomic_DNA"/>
</dbReference>
<evidence type="ECO:0000313" key="3">
    <source>
        <dbReference type="Proteomes" id="UP001139648"/>
    </source>
</evidence>
<organism evidence="2 3">
    <name type="scientific">Nonomuraea thailandensis</name>
    <dbReference type="NCBI Taxonomy" id="1188745"/>
    <lineage>
        <taxon>Bacteria</taxon>
        <taxon>Bacillati</taxon>
        <taxon>Actinomycetota</taxon>
        <taxon>Actinomycetes</taxon>
        <taxon>Streptosporangiales</taxon>
        <taxon>Streptosporangiaceae</taxon>
        <taxon>Nonomuraea</taxon>
    </lineage>
</organism>
<proteinExistence type="predicted"/>
<accession>A0A9X2K7G3</accession>
<dbReference type="AlphaFoldDB" id="A0A9X2K7G3"/>
<feature type="transmembrane region" description="Helical" evidence="1">
    <location>
        <begin position="12"/>
        <end position="35"/>
    </location>
</feature>